<gene>
    <name evidence="1" type="ORF">MW7_005125</name>
</gene>
<proteinExistence type="predicted"/>
<keyword evidence="1" id="KW-0547">Nucleotide-binding</keyword>
<sequence length="621" mass="67281">MRTPKAPLSPLKFLAMTLRQLPRGMHASLALAAGLVLLSTAAMMASLEFSRMTLQAVRVDLYQGELDAAIHWILTYLGTPVARASLVLGAATIAVAILAYVIGFLRDCLFDRIALGVVLHVREQAMRQVLGYRYADLIASDAGTINKRIFQDAGMLQRLLVDCLLLRVVDAVLLLSCLGYLFVLQPVVAFLAGLLVAVHAAAAVLSALLVQTHMRQADHASERLWSRLAQLLGRLRMVRATGTETQEMTRLSGELHDETRARRRVGIYLFLDKALTGLLHFSGPVLILLALVLTSGQSTMQIETFVVLVMVLGMMFSAADNLTAVFMDLSRIEVATDNIQALLGIRAEQPGHITASRSADPLLAIENLRFRYPGAARGLDIRALTVHPGEKIAILGGSGLGKSTLLELIVGLHDDYTGQLSLGPWTLQHGSSNRTWRAQISYLPAAIELVEGDVYDNLFYGLTKPAHPDSDVNLQAVLRRFGLDALLRTAGSAPSSASAFEAAIGKHQLSTGQIRRIQLVRTLLRGAGARLALLDEPVAPLAAGDRVHAMRDFFDLLEPGTAALVVTHQTDILPLFDRVIMLGELASGEIGIIQTWAPQTAMDDQAHTETDTAAHMVSHGR</sequence>
<evidence type="ECO:0000313" key="1">
    <source>
        <dbReference type="EMBL" id="TMS58143.1"/>
    </source>
</evidence>
<reference evidence="1" key="1">
    <citation type="submission" date="2019-05" db="EMBL/GenBank/DDBJ databases">
        <title>Revised genome assembly of Burkholderiaceae (previously Ralstonia) sp. PBA.</title>
        <authorList>
            <person name="Gan H.M."/>
        </authorList>
    </citation>
    <scope>NUCLEOTIDE SEQUENCE</scope>
    <source>
        <strain evidence="1">PBA</strain>
    </source>
</reference>
<keyword evidence="2" id="KW-1185">Reference proteome</keyword>
<dbReference type="Proteomes" id="UP000004277">
    <property type="component" value="Unassembled WGS sequence"/>
</dbReference>
<evidence type="ECO:0000313" key="2">
    <source>
        <dbReference type="Proteomes" id="UP000004277"/>
    </source>
</evidence>
<keyword evidence="1" id="KW-0067">ATP-binding</keyword>
<protein>
    <submittedName>
        <fullName evidence="1">ABC transporter ATP-binding protein</fullName>
    </submittedName>
</protein>
<organism evidence="1 2">
    <name type="scientific">Imbroritus primus</name>
    <dbReference type="NCBI Taxonomy" id="3058603"/>
    <lineage>
        <taxon>Bacteria</taxon>
        <taxon>Pseudomonadati</taxon>
        <taxon>Pseudomonadota</taxon>
        <taxon>Betaproteobacteria</taxon>
        <taxon>Burkholderiales</taxon>
        <taxon>Burkholderiaceae</taxon>
        <taxon>Imbroritus</taxon>
    </lineage>
</organism>
<accession>A0ACD3SPV4</accession>
<name>A0ACD3SPV4_9BURK</name>
<comment type="caution">
    <text evidence="1">The sequence shown here is derived from an EMBL/GenBank/DDBJ whole genome shotgun (WGS) entry which is preliminary data.</text>
</comment>
<dbReference type="EMBL" id="AKCV02000015">
    <property type="protein sequence ID" value="TMS58143.1"/>
    <property type="molecule type" value="Genomic_DNA"/>
</dbReference>